<dbReference type="AlphaFoldDB" id="A0AB37U8E6"/>
<evidence type="ECO:0000313" key="3">
    <source>
        <dbReference type="EMBL" id="RUS99278.1"/>
    </source>
</evidence>
<proteinExistence type="predicted"/>
<protein>
    <recommendedName>
        <fullName evidence="2">Tyr recombinase domain-containing protein</fullName>
    </recommendedName>
</protein>
<keyword evidence="1" id="KW-0233">DNA recombination</keyword>
<sequence length="212" mass="24130">MAGDIKKTVRNTSRESFSREEKEAIIAAFENNIFSPKFTSTPHSFYAPYVKFLFITGCRPEEAIALQWKHVSTDCLKIQFIEAEPSDTGIRGDTKNHKTRVFPCNASLQAFLQSIRPVDLSPDDLVLRSPRGQKIDSHNFLNRCWQPVVKALVKAGKVEKYLPQYNMRHTFVTLALENGVKDKDVAYLVGNSAIVIYQNYASKKRQLTVPEF</sequence>
<accession>A0AB37U8E6</accession>
<dbReference type="GO" id="GO:0015074">
    <property type="term" value="P:DNA integration"/>
    <property type="evidence" value="ECO:0007669"/>
    <property type="project" value="InterPro"/>
</dbReference>
<evidence type="ECO:0000313" key="4">
    <source>
        <dbReference type="Proteomes" id="UP000282574"/>
    </source>
</evidence>
<dbReference type="GO" id="GO:0003677">
    <property type="term" value="F:DNA binding"/>
    <property type="evidence" value="ECO:0007669"/>
    <property type="project" value="InterPro"/>
</dbReference>
<keyword evidence="4" id="KW-1185">Reference proteome</keyword>
<dbReference type="InterPro" id="IPR002104">
    <property type="entry name" value="Integrase_catalytic"/>
</dbReference>
<dbReference type="Pfam" id="PF00589">
    <property type="entry name" value="Phage_integrase"/>
    <property type="match status" value="1"/>
</dbReference>
<evidence type="ECO:0000259" key="2">
    <source>
        <dbReference type="PROSITE" id="PS51898"/>
    </source>
</evidence>
<reference evidence="3 4" key="1">
    <citation type="journal article" date="2019" name="Genome Biol. Evol.">
        <title>Day and night: Metabolic profiles and evolutionary relationships of six axenic non-marine cyanobacteria.</title>
        <authorList>
            <person name="Will S.E."/>
            <person name="Henke P."/>
            <person name="Boedeker C."/>
            <person name="Huang S."/>
            <person name="Brinkmann H."/>
            <person name="Rohde M."/>
            <person name="Jarek M."/>
            <person name="Friedl T."/>
            <person name="Seufert S."/>
            <person name="Schumacher M."/>
            <person name="Overmann J."/>
            <person name="Neumann-Schaal M."/>
            <person name="Petersen J."/>
        </authorList>
    </citation>
    <scope>NUCLEOTIDE SEQUENCE [LARGE SCALE GENOMIC DNA]</scope>
    <source>
        <strain evidence="3 4">SAG 39.79</strain>
    </source>
</reference>
<dbReference type="InterPro" id="IPR011010">
    <property type="entry name" value="DNA_brk_join_enz"/>
</dbReference>
<feature type="domain" description="Tyr recombinase" evidence="2">
    <location>
        <begin position="12"/>
        <end position="211"/>
    </location>
</feature>
<dbReference type="EMBL" id="RSCK01000153">
    <property type="protein sequence ID" value="RUS99278.1"/>
    <property type="molecule type" value="Genomic_DNA"/>
</dbReference>
<organism evidence="3 4">
    <name type="scientific">Chroococcidiopsis cubana SAG 39.79</name>
    <dbReference type="NCBI Taxonomy" id="388085"/>
    <lineage>
        <taxon>Bacteria</taxon>
        <taxon>Bacillati</taxon>
        <taxon>Cyanobacteriota</taxon>
        <taxon>Cyanophyceae</taxon>
        <taxon>Chroococcidiopsidales</taxon>
        <taxon>Chroococcidiopsidaceae</taxon>
        <taxon>Chroococcidiopsis</taxon>
    </lineage>
</organism>
<dbReference type="Gene3D" id="1.10.443.10">
    <property type="entry name" value="Intergrase catalytic core"/>
    <property type="match status" value="1"/>
</dbReference>
<name>A0AB37U8E6_9CYAN</name>
<dbReference type="Proteomes" id="UP000282574">
    <property type="component" value="Unassembled WGS sequence"/>
</dbReference>
<comment type="caution">
    <text evidence="3">The sequence shown here is derived from an EMBL/GenBank/DDBJ whole genome shotgun (WGS) entry which is preliminary data.</text>
</comment>
<gene>
    <name evidence="3" type="ORF">DSM107010_68760</name>
</gene>
<dbReference type="InterPro" id="IPR013762">
    <property type="entry name" value="Integrase-like_cat_sf"/>
</dbReference>
<dbReference type="PROSITE" id="PS51898">
    <property type="entry name" value="TYR_RECOMBINASE"/>
    <property type="match status" value="1"/>
</dbReference>
<dbReference type="GO" id="GO:0006310">
    <property type="term" value="P:DNA recombination"/>
    <property type="evidence" value="ECO:0007669"/>
    <property type="project" value="UniProtKB-KW"/>
</dbReference>
<evidence type="ECO:0000256" key="1">
    <source>
        <dbReference type="ARBA" id="ARBA00023172"/>
    </source>
</evidence>
<dbReference type="RefSeq" id="WP_199755974.1">
    <property type="nucleotide sequence ID" value="NZ_JAVKZF010000002.1"/>
</dbReference>
<dbReference type="SUPFAM" id="SSF56349">
    <property type="entry name" value="DNA breaking-rejoining enzymes"/>
    <property type="match status" value="1"/>
</dbReference>